<proteinExistence type="predicted"/>
<reference evidence="2" key="1">
    <citation type="journal article" date="2022" name="Nat. Microbiol.">
        <title>Unique mobile elements and scalable gene flow at the prokaryote-eukaryote boundary revealed by circularized Asgard archaea genomes.</title>
        <authorList>
            <person name="Wu F."/>
            <person name="Speth D.R."/>
            <person name="Philosof A."/>
            <person name="Cremiere A."/>
            <person name="Narayanan A."/>
            <person name="Barco R.A."/>
            <person name="Connon S.A."/>
            <person name="Amend J.P."/>
            <person name="Antoshechkin I.A."/>
            <person name="Orphan V.J."/>
        </authorList>
    </citation>
    <scope>NUCLEOTIDE SEQUENCE</scope>
    <source>
        <strain evidence="2">PM71</strain>
    </source>
</reference>
<feature type="transmembrane region" description="Helical" evidence="1">
    <location>
        <begin position="144"/>
        <end position="165"/>
    </location>
</feature>
<dbReference type="AlphaFoldDB" id="A0A9Y1BMS1"/>
<dbReference type="Proteomes" id="UP001201020">
    <property type="component" value="Chromosome"/>
</dbReference>
<dbReference type="EMBL" id="CP084166">
    <property type="protein sequence ID" value="UJG41585.1"/>
    <property type="molecule type" value="Genomic_DNA"/>
</dbReference>
<evidence type="ECO:0008006" key="3">
    <source>
        <dbReference type="Google" id="ProtNLM"/>
    </source>
</evidence>
<feature type="transmembrane region" description="Helical" evidence="1">
    <location>
        <begin position="253"/>
        <end position="273"/>
    </location>
</feature>
<sequence>MVWLTYFFEIYFEVLYLVFLVRFIFLKRWSRLLNFLSATLFGLSIEYLSIFLYDSYHYSTLFLLQFGRAPNNVPLVVAFCWAMIITCSMDTTDHFGLHPISRPFLDTLLALTLDLTMDAIAIRIDGGFWDWGYGLPTYISPLTYFGVIWTNYMGWFFIVLIFSSILRLERKIWRDKVNLLVIVYHLIVPFLGYIPLYLAFEGTYRFNLFLLAKGIIVVWYWFYLVLLFVFIALTVILISIFAGHFRIEKITNILPFALFTSFHLLYLATYFALGFFSTIPLVGIVSIIVLVIDLVIEYFIMDWKAISAKLPFRSKAKI</sequence>
<keyword evidence="1" id="KW-1133">Transmembrane helix</keyword>
<feature type="transmembrane region" description="Helical" evidence="1">
    <location>
        <begin position="177"/>
        <end position="200"/>
    </location>
</feature>
<feature type="transmembrane region" description="Helical" evidence="1">
    <location>
        <begin position="32"/>
        <end position="53"/>
    </location>
</feature>
<accession>A0A9Y1BMS1</accession>
<evidence type="ECO:0000313" key="2">
    <source>
        <dbReference type="EMBL" id="UJG41585.1"/>
    </source>
</evidence>
<feature type="transmembrane region" description="Helical" evidence="1">
    <location>
        <begin position="220"/>
        <end position="241"/>
    </location>
</feature>
<keyword evidence="1" id="KW-0472">Membrane</keyword>
<feature type="transmembrane region" description="Helical" evidence="1">
    <location>
        <begin position="6"/>
        <end position="25"/>
    </location>
</feature>
<protein>
    <recommendedName>
        <fullName evidence="3">Carotenoid biosynthesis protein</fullName>
    </recommendedName>
</protein>
<evidence type="ECO:0000256" key="1">
    <source>
        <dbReference type="SAM" id="Phobius"/>
    </source>
</evidence>
<keyword evidence="1" id="KW-0812">Transmembrane</keyword>
<gene>
    <name evidence="2" type="ORF">K9W45_03750</name>
</gene>
<organism evidence="2">
    <name type="scientific">Candidatus Heimdallarchaeum aukensis</name>
    <dbReference type="NCBI Taxonomy" id="2876573"/>
    <lineage>
        <taxon>Archaea</taxon>
        <taxon>Promethearchaeati</taxon>
        <taxon>Candidatus Heimdallarchaeota</taxon>
        <taxon>Candidatus Heimdallarchaeia (ex Rinke et al. 2021) (nom. nud.)</taxon>
        <taxon>Candidatus Heimdallarchaeales</taxon>
        <taxon>Candidatus Heimdallarchaeaceae</taxon>
        <taxon>Candidatus Heimdallarchaeum</taxon>
    </lineage>
</organism>
<name>A0A9Y1BMS1_9ARCH</name>
<feature type="transmembrane region" description="Helical" evidence="1">
    <location>
        <begin position="279"/>
        <end position="300"/>
    </location>
</feature>